<accession>A0ABR4IHE2</accession>
<keyword evidence="4" id="KW-0862">Zinc</keyword>
<protein>
    <submittedName>
        <fullName evidence="7">Ribonuclease H-like domain-containing protein</fullName>
    </submittedName>
</protein>
<dbReference type="SMART" id="SM00355">
    <property type="entry name" value="ZnF_C2H2"/>
    <property type="match status" value="2"/>
</dbReference>
<dbReference type="PANTHER" id="PTHR12801">
    <property type="entry name" value="RNA EXONUCLEASE REXO1 / RECO3 FAMILY MEMBER-RELATED"/>
    <property type="match status" value="1"/>
</dbReference>
<keyword evidence="2" id="KW-0378">Hydrolase</keyword>
<reference evidence="7 8" key="1">
    <citation type="submission" date="2024-07" db="EMBL/GenBank/DDBJ databases">
        <title>Section-level genome sequencing and comparative genomics of Aspergillus sections Usti and Cavernicolus.</title>
        <authorList>
            <consortium name="Lawrence Berkeley National Laboratory"/>
            <person name="Nybo J.L."/>
            <person name="Vesth T.C."/>
            <person name="Theobald S."/>
            <person name="Frisvad J.C."/>
            <person name="Larsen T.O."/>
            <person name="Kjaerboelling I."/>
            <person name="Rothschild-Mancinelli K."/>
            <person name="Lyhne E.K."/>
            <person name="Kogle M.E."/>
            <person name="Barry K."/>
            <person name="Clum A."/>
            <person name="Na H."/>
            <person name="Ledsgaard L."/>
            <person name="Lin J."/>
            <person name="Lipzen A."/>
            <person name="Kuo A."/>
            <person name="Riley R."/>
            <person name="Mondo S."/>
            <person name="LaButti K."/>
            <person name="Haridas S."/>
            <person name="Pangalinan J."/>
            <person name="Salamov A.A."/>
            <person name="Simmons B.A."/>
            <person name="Magnuson J.K."/>
            <person name="Chen J."/>
            <person name="Drula E."/>
            <person name="Henrissat B."/>
            <person name="Wiebenga A."/>
            <person name="Lubbers R.J."/>
            <person name="Gomes A.C."/>
            <person name="Makela M.R."/>
            <person name="Stajich J."/>
            <person name="Grigoriev I.V."/>
            <person name="Mortensen U.H."/>
            <person name="De vries R.P."/>
            <person name="Baker S.E."/>
            <person name="Andersen M.R."/>
        </authorList>
    </citation>
    <scope>NUCLEOTIDE SEQUENCE [LARGE SCALE GENOMIC DNA]</scope>
    <source>
        <strain evidence="7 8">CBS 600.67</strain>
    </source>
</reference>
<feature type="region of interest" description="Disordered" evidence="5">
    <location>
        <begin position="395"/>
        <end position="445"/>
    </location>
</feature>
<feature type="compositionally biased region" description="Basic and acidic residues" evidence="5">
    <location>
        <begin position="162"/>
        <end position="177"/>
    </location>
</feature>
<dbReference type="InterPro" id="IPR012337">
    <property type="entry name" value="RNaseH-like_sf"/>
</dbReference>
<dbReference type="Gene3D" id="3.30.160.60">
    <property type="entry name" value="Classic Zinc Finger"/>
    <property type="match status" value="1"/>
</dbReference>
<dbReference type="SUPFAM" id="SSF53098">
    <property type="entry name" value="Ribonuclease H-like"/>
    <property type="match status" value="1"/>
</dbReference>
<gene>
    <name evidence="7" type="ORF">BDW59DRAFT_58314</name>
</gene>
<evidence type="ECO:0000259" key="6">
    <source>
        <dbReference type="PROSITE" id="PS50157"/>
    </source>
</evidence>
<dbReference type="Proteomes" id="UP001610335">
    <property type="component" value="Unassembled WGS sequence"/>
</dbReference>
<dbReference type="Gene3D" id="3.30.420.10">
    <property type="entry name" value="Ribonuclease H-like superfamily/Ribonuclease H"/>
    <property type="match status" value="1"/>
</dbReference>
<feature type="compositionally biased region" description="Basic and acidic residues" evidence="5">
    <location>
        <begin position="395"/>
        <end position="430"/>
    </location>
</feature>
<sequence>MAPHPTGEPVITYKCVKCNRGNFKTHQALAAHQAALGHYLSCSECHEEFKTWTALNKHKRVHKQNNPPHLKTGVLGLAPARTPVLTGTAAPGGPFSKVLDKIVVPKEEYSLLYDKLLAACHSSPRLQLQAYRLTTAPPEKKPRKEKPVRENATGEKPSTENPPKDISSKEKLAAEKRRQTKGVPFLETPKSLPGQQYKKRKAIALDCEMVGVGVHYDDELAFLSAVDFFTGEVLIHSYVKPTQKVTQWRSRYSGVTPAAMNAAVAAGQALPGGDSARQALWQHADKETILIGHSLNSDLKVLRIVHLKIVDSAILTSEHVFNPELGMPLKRTWALKMVAKELLNRDIQMGRKGHDCLEDTLATRDVVICCLLNPDRLTVWVQKARTEHELRMEHLKQEREAREQEKKENEEKEKEKLQLSEQKKLTEHPQDVLPGPDMLDLLAGL</sequence>
<feature type="compositionally biased region" description="Basic and acidic residues" evidence="5">
    <location>
        <begin position="138"/>
        <end position="153"/>
    </location>
</feature>
<dbReference type="InterPro" id="IPR047021">
    <property type="entry name" value="REXO1/3/4-like"/>
</dbReference>
<dbReference type="EMBL" id="JBFXLS010000026">
    <property type="protein sequence ID" value="KAL2827175.1"/>
    <property type="molecule type" value="Genomic_DNA"/>
</dbReference>
<dbReference type="InterPro" id="IPR036397">
    <property type="entry name" value="RNaseH_sf"/>
</dbReference>
<dbReference type="PROSITE" id="PS50157">
    <property type="entry name" value="ZINC_FINGER_C2H2_2"/>
    <property type="match status" value="1"/>
</dbReference>
<feature type="domain" description="C2H2-type" evidence="6">
    <location>
        <begin position="40"/>
        <end position="67"/>
    </location>
</feature>
<evidence type="ECO:0000256" key="3">
    <source>
        <dbReference type="ARBA" id="ARBA00022839"/>
    </source>
</evidence>
<dbReference type="InterPro" id="IPR013087">
    <property type="entry name" value="Znf_C2H2_type"/>
</dbReference>
<evidence type="ECO:0000313" key="7">
    <source>
        <dbReference type="EMBL" id="KAL2827175.1"/>
    </source>
</evidence>
<keyword evidence="1" id="KW-0540">Nuclease</keyword>
<evidence type="ECO:0000256" key="2">
    <source>
        <dbReference type="ARBA" id="ARBA00022801"/>
    </source>
</evidence>
<evidence type="ECO:0000256" key="5">
    <source>
        <dbReference type="SAM" id="MobiDB-lite"/>
    </source>
</evidence>
<dbReference type="CDD" id="cd06137">
    <property type="entry name" value="DEDDh_RNase"/>
    <property type="match status" value="1"/>
</dbReference>
<dbReference type="PANTHER" id="PTHR12801:SF114">
    <property type="entry name" value="EXONUCLEASE, PUTATIVE (AFU_ORTHOLOGUE AFUA_7G00870)-RELATED"/>
    <property type="match status" value="1"/>
</dbReference>
<comment type="caution">
    <text evidence="7">The sequence shown here is derived from an EMBL/GenBank/DDBJ whole genome shotgun (WGS) entry which is preliminary data.</text>
</comment>
<dbReference type="SMART" id="SM00479">
    <property type="entry name" value="EXOIII"/>
    <property type="match status" value="1"/>
</dbReference>
<keyword evidence="4" id="KW-0479">Metal-binding</keyword>
<keyword evidence="4" id="KW-0863">Zinc-finger</keyword>
<organism evidence="7 8">
    <name type="scientific">Aspergillus cavernicola</name>
    <dbReference type="NCBI Taxonomy" id="176166"/>
    <lineage>
        <taxon>Eukaryota</taxon>
        <taxon>Fungi</taxon>
        <taxon>Dikarya</taxon>
        <taxon>Ascomycota</taxon>
        <taxon>Pezizomycotina</taxon>
        <taxon>Eurotiomycetes</taxon>
        <taxon>Eurotiomycetidae</taxon>
        <taxon>Eurotiales</taxon>
        <taxon>Aspergillaceae</taxon>
        <taxon>Aspergillus</taxon>
        <taxon>Aspergillus subgen. Nidulantes</taxon>
    </lineage>
</organism>
<feature type="region of interest" description="Disordered" evidence="5">
    <location>
        <begin position="132"/>
        <end position="180"/>
    </location>
</feature>
<dbReference type="InterPro" id="IPR013520">
    <property type="entry name" value="Ribonucl_H"/>
</dbReference>
<evidence type="ECO:0000313" key="8">
    <source>
        <dbReference type="Proteomes" id="UP001610335"/>
    </source>
</evidence>
<evidence type="ECO:0000256" key="4">
    <source>
        <dbReference type="PROSITE-ProRule" id="PRU00042"/>
    </source>
</evidence>
<name>A0ABR4IHE2_9EURO</name>
<keyword evidence="3" id="KW-0269">Exonuclease</keyword>
<proteinExistence type="predicted"/>
<dbReference type="Pfam" id="PF00929">
    <property type="entry name" value="RNase_T"/>
    <property type="match status" value="1"/>
</dbReference>
<dbReference type="PROSITE" id="PS00028">
    <property type="entry name" value="ZINC_FINGER_C2H2_1"/>
    <property type="match status" value="1"/>
</dbReference>
<evidence type="ECO:0000256" key="1">
    <source>
        <dbReference type="ARBA" id="ARBA00022722"/>
    </source>
</evidence>
<keyword evidence="8" id="KW-1185">Reference proteome</keyword>